<name>A0A1X0RK00_RHIZD</name>
<evidence type="ECO:0000313" key="1">
    <source>
        <dbReference type="EMBL" id="ORE12294.1"/>
    </source>
</evidence>
<protein>
    <submittedName>
        <fullName evidence="1">Uncharacterized protein</fullName>
    </submittedName>
</protein>
<dbReference type="Proteomes" id="UP000242381">
    <property type="component" value="Unassembled WGS sequence"/>
</dbReference>
<reference evidence="1 2" key="1">
    <citation type="journal article" date="2016" name="Proc. Natl. Acad. Sci. U.S.A.">
        <title>Lipid metabolic changes in an early divergent fungus govern the establishment of a mutualistic symbiosis with endobacteria.</title>
        <authorList>
            <person name="Lastovetsky O.A."/>
            <person name="Gaspar M.L."/>
            <person name="Mondo S.J."/>
            <person name="LaButti K.M."/>
            <person name="Sandor L."/>
            <person name="Grigoriev I.V."/>
            <person name="Henry S.A."/>
            <person name="Pawlowska T.E."/>
        </authorList>
    </citation>
    <scope>NUCLEOTIDE SEQUENCE [LARGE SCALE GENOMIC DNA]</scope>
    <source>
        <strain evidence="1 2">ATCC 11559</strain>
    </source>
</reference>
<organism evidence="1 2">
    <name type="scientific">Rhizopus microsporus</name>
    <dbReference type="NCBI Taxonomy" id="58291"/>
    <lineage>
        <taxon>Eukaryota</taxon>
        <taxon>Fungi</taxon>
        <taxon>Fungi incertae sedis</taxon>
        <taxon>Mucoromycota</taxon>
        <taxon>Mucoromycotina</taxon>
        <taxon>Mucoromycetes</taxon>
        <taxon>Mucorales</taxon>
        <taxon>Mucorineae</taxon>
        <taxon>Rhizopodaceae</taxon>
        <taxon>Rhizopus</taxon>
    </lineage>
</organism>
<gene>
    <name evidence="1" type="ORF">BCV71DRAFT_282293</name>
</gene>
<evidence type="ECO:0000313" key="2">
    <source>
        <dbReference type="Proteomes" id="UP000242381"/>
    </source>
</evidence>
<sequence length="245" mass="28324">MKAVGLDVQAIQDFQTKFMISNLTCPNVDKEVQQLMKKADKLSSLREKYNLHITTSLTFDGDIRKKLEILAAVYKNFVFKKNDVNSWKTMSEWSIIIKLWVNIFEILFEEEDYIRATKEDAAKVLVEAKTILNSLSQYHNLDLQETKNIKVVVGQFCGLKGEFKQIRLVAPGAYMVDKWGGTIKYPINERMVDTFVDKLEQLFVFKDDILKKAENLKGRLLEDDSLFGSQSTTEDQSFLKKKRTT</sequence>
<proteinExistence type="predicted"/>
<accession>A0A1X0RK00</accession>
<dbReference type="AlphaFoldDB" id="A0A1X0RK00"/>
<dbReference type="OMA" id="INERMVD"/>
<dbReference type="EMBL" id="KV921720">
    <property type="protein sequence ID" value="ORE12294.1"/>
    <property type="molecule type" value="Genomic_DNA"/>
</dbReference>